<gene>
    <name evidence="2" type="ORF">NOO_LOCUS10548</name>
</gene>
<sequence length="64" mass="7140">FSGLGLGGLAGYMYGRSQNSEDSFFRSRRPQDSFWSSSHSRDRDDSPRPSTSRTTSGFGGTERR</sequence>
<dbReference type="InterPro" id="IPR009567">
    <property type="entry name" value="SARAF"/>
</dbReference>
<reference evidence="2 3" key="1">
    <citation type="submission" date="2018-08" db="EMBL/GenBank/DDBJ databases">
        <authorList>
            <person name="Laetsch R D."/>
            <person name="Stevens L."/>
            <person name="Kumar S."/>
            <person name="Blaxter L. M."/>
        </authorList>
    </citation>
    <scope>NUCLEOTIDE SEQUENCE [LARGE SCALE GENOMIC DNA]</scope>
</reference>
<evidence type="ECO:0000256" key="1">
    <source>
        <dbReference type="SAM" id="MobiDB-lite"/>
    </source>
</evidence>
<dbReference type="Proteomes" id="UP000271087">
    <property type="component" value="Unassembled WGS sequence"/>
</dbReference>
<name>A0A3P7MDX4_ONCOC</name>
<dbReference type="AlphaFoldDB" id="A0A3P7MDX4"/>
<feature type="region of interest" description="Disordered" evidence="1">
    <location>
        <begin position="20"/>
        <end position="64"/>
    </location>
</feature>
<proteinExistence type="predicted"/>
<accession>A0A3P7MDX4</accession>
<dbReference type="EMBL" id="UYRW01006168">
    <property type="protein sequence ID" value="VDM94275.1"/>
    <property type="molecule type" value="Genomic_DNA"/>
</dbReference>
<organism evidence="2 3">
    <name type="scientific">Onchocerca ochengi</name>
    <name type="common">Filarial nematode worm</name>
    <dbReference type="NCBI Taxonomy" id="42157"/>
    <lineage>
        <taxon>Eukaryota</taxon>
        <taxon>Metazoa</taxon>
        <taxon>Ecdysozoa</taxon>
        <taxon>Nematoda</taxon>
        <taxon>Chromadorea</taxon>
        <taxon>Rhabditida</taxon>
        <taxon>Spirurina</taxon>
        <taxon>Spiruromorpha</taxon>
        <taxon>Filarioidea</taxon>
        <taxon>Onchocercidae</taxon>
        <taxon>Onchocerca</taxon>
    </lineage>
</organism>
<evidence type="ECO:0008006" key="4">
    <source>
        <dbReference type="Google" id="ProtNLM"/>
    </source>
</evidence>
<dbReference type="Pfam" id="PF06682">
    <property type="entry name" value="SARAF"/>
    <property type="match status" value="1"/>
</dbReference>
<evidence type="ECO:0000313" key="3">
    <source>
        <dbReference type="Proteomes" id="UP000271087"/>
    </source>
</evidence>
<keyword evidence="3" id="KW-1185">Reference proteome</keyword>
<evidence type="ECO:0000313" key="2">
    <source>
        <dbReference type="EMBL" id="VDM94275.1"/>
    </source>
</evidence>
<feature type="non-terminal residue" evidence="2">
    <location>
        <position position="1"/>
    </location>
</feature>
<protein>
    <recommendedName>
        <fullName evidence="4">Transmembrane protein 66</fullName>
    </recommendedName>
</protein>